<keyword evidence="2" id="KW-0479">Metal-binding</keyword>
<dbReference type="Proteomes" id="UP000784128">
    <property type="component" value="Unassembled WGS sequence"/>
</dbReference>
<comment type="function">
    <text evidence="2">Removes the phosphate from trehalose 6-phosphate to produce free trehalose.</text>
</comment>
<dbReference type="RefSeq" id="WP_214296027.1">
    <property type="nucleotide sequence ID" value="NZ_JAHDYS010000001.1"/>
</dbReference>
<dbReference type="SUPFAM" id="SSF56784">
    <property type="entry name" value="HAD-like"/>
    <property type="match status" value="1"/>
</dbReference>
<gene>
    <name evidence="3" type="primary">otsB</name>
    <name evidence="3" type="ORF">KJB30_00825</name>
</gene>
<evidence type="ECO:0000313" key="3">
    <source>
        <dbReference type="EMBL" id="MBT1070318.1"/>
    </source>
</evidence>
<keyword evidence="2" id="KW-0460">Magnesium</keyword>
<dbReference type="PANTHER" id="PTHR43768:SF3">
    <property type="entry name" value="TREHALOSE 6-PHOSPHATE PHOSPHATASE"/>
    <property type="match status" value="1"/>
</dbReference>
<evidence type="ECO:0000256" key="1">
    <source>
        <dbReference type="ARBA" id="ARBA00022801"/>
    </source>
</evidence>
<comment type="catalytic activity">
    <reaction evidence="2">
        <text>alpha,alpha-trehalose 6-phosphate + H2O = alpha,alpha-trehalose + phosphate</text>
        <dbReference type="Rhea" id="RHEA:23420"/>
        <dbReference type="ChEBI" id="CHEBI:15377"/>
        <dbReference type="ChEBI" id="CHEBI:16551"/>
        <dbReference type="ChEBI" id="CHEBI:43474"/>
        <dbReference type="ChEBI" id="CHEBI:58429"/>
        <dbReference type="EC" id="3.1.3.12"/>
    </reaction>
</comment>
<name>A0ABS5U3S4_9BACT</name>
<keyword evidence="4" id="KW-1185">Reference proteome</keyword>
<dbReference type="PANTHER" id="PTHR43768">
    <property type="entry name" value="TREHALOSE 6-PHOSPHATE PHOSPHATASE"/>
    <property type="match status" value="1"/>
</dbReference>
<sequence length="258" mass="28671">MRPDEKAVTLLSPAIRKDLRSFIDQRTLFAFDLDGTLAPITSDPSNIVIAPEISVRMSRLCNLARIAVLTGRGLEDARSHLTFNPHYLIGNHGAEGLPELDGKREVFLNLCHDWEHHVRQLVVNSLSGITVENKGETLSIHYRNHPDHQTASSLILRAASSLRPSPRIIHGKCVVNLVPAGAPNKGDALLSTMKQGNFEKALFVGDDETDEDVFRLRNQCIFGIRVGEKESSFARYFLSSQLGVVDLLDEVIRTLEPM</sequence>
<dbReference type="EMBL" id="JAHDYS010000001">
    <property type="protein sequence ID" value="MBT1070318.1"/>
    <property type="molecule type" value="Genomic_DNA"/>
</dbReference>
<dbReference type="Pfam" id="PF02358">
    <property type="entry name" value="Trehalose_PPase"/>
    <property type="match status" value="1"/>
</dbReference>
<accession>A0ABS5U3S4</accession>
<dbReference type="Gene3D" id="3.40.50.1000">
    <property type="entry name" value="HAD superfamily/HAD-like"/>
    <property type="match status" value="1"/>
</dbReference>
<evidence type="ECO:0000313" key="4">
    <source>
        <dbReference type="Proteomes" id="UP000784128"/>
    </source>
</evidence>
<proteinExistence type="inferred from homology"/>
<dbReference type="NCBIfam" id="TIGR00685">
    <property type="entry name" value="T6PP"/>
    <property type="match status" value="1"/>
</dbReference>
<dbReference type="InterPro" id="IPR023214">
    <property type="entry name" value="HAD_sf"/>
</dbReference>
<reference evidence="3 4" key="1">
    <citation type="submission" date="2021-05" db="EMBL/GenBank/DDBJ databases">
        <title>The draft genome of Geobacter chapellei DSM 13688.</title>
        <authorList>
            <person name="Xu Z."/>
            <person name="Masuda Y."/>
            <person name="Itoh H."/>
            <person name="Senoo K."/>
        </authorList>
    </citation>
    <scope>NUCLEOTIDE SEQUENCE [LARGE SCALE GENOMIC DNA]</scope>
    <source>
        <strain evidence="3 4">DSM 13688</strain>
    </source>
</reference>
<dbReference type="EC" id="3.1.3.12" evidence="2"/>
<dbReference type="InterPro" id="IPR003337">
    <property type="entry name" value="Trehalose_PPase"/>
</dbReference>
<comment type="similarity">
    <text evidence="2">Belongs to the trehalose phosphatase family.</text>
</comment>
<dbReference type="InterPro" id="IPR036412">
    <property type="entry name" value="HAD-like_sf"/>
</dbReference>
<comment type="cofactor">
    <cofactor evidence="2">
        <name>Mg(2+)</name>
        <dbReference type="ChEBI" id="CHEBI:18420"/>
    </cofactor>
</comment>
<dbReference type="GO" id="GO:0004805">
    <property type="term" value="F:trehalose-phosphatase activity"/>
    <property type="evidence" value="ECO:0007669"/>
    <property type="project" value="UniProtKB-EC"/>
</dbReference>
<comment type="caution">
    <text evidence="3">The sequence shown here is derived from an EMBL/GenBank/DDBJ whole genome shotgun (WGS) entry which is preliminary data.</text>
</comment>
<keyword evidence="1 2" id="KW-0378">Hydrolase</keyword>
<evidence type="ECO:0000256" key="2">
    <source>
        <dbReference type="RuleBase" id="RU361117"/>
    </source>
</evidence>
<dbReference type="Gene3D" id="3.30.70.1020">
    <property type="entry name" value="Trehalose-6-phosphate phosphatase related protein, domain 2"/>
    <property type="match status" value="1"/>
</dbReference>
<protein>
    <recommendedName>
        <fullName evidence="2">Trehalose 6-phosphate phosphatase</fullName>
        <ecNumber evidence="2">3.1.3.12</ecNumber>
    </recommendedName>
</protein>
<comment type="pathway">
    <text evidence="2">Glycan biosynthesis; trehalose biosynthesis.</text>
</comment>
<organism evidence="3 4">
    <name type="scientific">Pelotalea chapellei</name>
    <dbReference type="NCBI Taxonomy" id="44671"/>
    <lineage>
        <taxon>Bacteria</taxon>
        <taxon>Pseudomonadati</taxon>
        <taxon>Thermodesulfobacteriota</taxon>
        <taxon>Desulfuromonadia</taxon>
        <taxon>Geobacterales</taxon>
        <taxon>Geobacteraceae</taxon>
        <taxon>Pelotalea</taxon>
    </lineage>
</organism>
<dbReference type="InterPro" id="IPR044651">
    <property type="entry name" value="OTSB-like"/>
</dbReference>